<evidence type="ECO:0000256" key="1">
    <source>
        <dbReference type="ARBA" id="ARBA00004141"/>
    </source>
</evidence>
<dbReference type="InterPro" id="IPR007816">
    <property type="entry name" value="ResB-like_domain"/>
</dbReference>
<dbReference type="PANTHER" id="PTHR31566:SF0">
    <property type="entry name" value="CYTOCHROME C BIOGENESIS PROTEIN CCS1, CHLOROPLASTIC"/>
    <property type="match status" value="1"/>
</dbReference>
<proteinExistence type="predicted"/>
<feature type="domain" description="ResB-like" evidence="7">
    <location>
        <begin position="441"/>
        <end position="518"/>
    </location>
</feature>
<evidence type="ECO:0000313" key="9">
    <source>
        <dbReference type="Proteomes" id="UP001596505"/>
    </source>
</evidence>
<protein>
    <submittedName>
        <fullName evidence="8">Cytochrome c biogenesis protein ResB</fullName>
    </submittedName>
</protein>
<name>A0ABW2PSH2_9BACL</name>
<evidence type="ECO:0000256" key="2">
    <source>
        <dbReference type="ARBA" id="ARBA00022692"/>
    </source>
</evidence>
<comment type="caution">
    <text evidence="8">The sequence shown here is derived from an EMBL/GenBank/DDBJ whole genome shotgun (WGS) entry which is preliminary data.</text>
</comment>
<feature type="transmembrane region" description="Helical" evidence="6">
    <location>
        <begin position="465"/>
        <end position="487"/>
    </location>
</feature>
<feature type="transmembrane region" description="Helical" evidence="6">
    <location>
        <begin position="67"/>
        <end position="85"/>
    </location>
</feature>
<evidence type="ECO:0000256" key="4">
    <source>
        <dbReference type="ARBA" id="ARBA00022989"/>
    </source>
</evidence>
<evidence type="ECO:0000256" key="6">
    <source>
        <dbReference type="SAM" id="Phobius"/>
    </source>
</evidence>
<dbReference type="InterPro" id="IPR023494">
    <property type="entry name" value="Cyt_c_bgen_Ccs1/CcsB/ResB"/>
</dbReference>
<reference evidence="9" key="1">
    <citation type="journal article" date="2019" name="Int. J. Syst. Evol. Microbiol.">
        <title>The Global Catalogue of Microorganisms (GCM) 10K type strain sequencing project: providing services to taxonomists for standard genome sequencing and annotation.</title>
        <authorList>
            <consortium name="The Broad Institute Genomics Platform"/>
            <consortium name="The Broad Institute Genome Sequencing Center for Infectious Disease"/>
            <person name="Wu L."/>
            <person name="Ma J."/>
        </authorList>
    </citation>
    <scope>NUCLEOTIDE SEQUENCE [LARGE SCALE GENOMIC DNA]</scope>
    <source>
        <strain evidence="9">CGMCC 1.16305</strain>
    </source>
</reference>
<dbReference type="RefSeq" id="WP_380962608.1">
    <property type="nucleotide sequence ID" value="NZ_JBHTCO010000001.1"/>
</dbReference>
<comment type="subcellular location">
    <subcellularLocation>
        <location evidence="1">Membrane</location>
        <topology evidence="1">Multi-pass membrane protein</topology>
    </subcellularLocation>
</comment>
<evidence type="ECO:0000256" key="5">
    <source>
        <dbReference type="ARBA" id="ARBA00023136"/>
    </source>
</evidence>
<dbReference type="EMBL" id="JBHTCO010000001">
    <property type="protein sequence ID" value="MFC7391522.1"/>
    <property type="molecule type" value="Genomic_DNA"/>
</dbReference>
<feature type="domain" description="ResB-like" evidence="7">
    <location>
        <begin position="65"/>
        <end position="425"/>
    </location>
</feature>
<feature type="transmembrane region" description="Helical" evidence="6">
    <location>
        <begin position="216"/>
        <end position="234"/>
    </location>
</feature>
<feature type="transmembrane region" description="Helical" evidence="6">
    <location>
        <begin position="124"/>
        <end position="146"/>
    </location>
</feature>
<keyword evidence="9" id="KW-1185">Reference proteome</keyword>
<keyword evidence="3" id="KW-0201">Cytochrome c-type biogenesis</keyword>
<organism evidence="8 9">
    <name type="scientific">Scopulibacillus cellulosilyticus</name>
    <dbReference type="NCBI Taxonomy" id="2665665"/>
    <lineage>
        <taxon>Bacteria</taxon>
        <taxon>Bacillati</taxon>
        <taxon>Bacillota</taxon>
        <taxon>Bacilli</taxon>
        <taxon>Bacillales</taxon>
        <taxon>Sporolactobacillaceae</taxon>
        <taxon>Scopulibacillus</taxon>
    </lineage>
</organism>
<evidence type="ECO:0000313" key="8">
    <source>
        <dbReference type="EMBL" id="MFC7391522.1"/>
    </source>
</evidence>
<dbReference type="Proteomes" id="UP001596505">
    <property type="component" value="Unassembled WGS sequence"/>
</dbReference>
<accession>A0ABW2PSH2</accession>
<keyword evidence="4 6" id="KW-1133">Transmembrane helix</keyword>
<dbReference type="PANTHER" id="PTHR31566">
    <property type="entry name" value="CYTOCHROME C BIOGENESIS PROTEIN CCS1, CHLOROPLASTIC"/>
    <property type="match status" value="1"/>
</dbReference>
<sequence length="550" mass="63541">MSQEIICDCGHRNPEGTILCEACGKPLQADETKPILNMRYEGSARRSQTYNKTPIDKIWNFFSSVKVGITLIILILIAIAIGTIFPQDVYIPANADPQTFYKDQYGILGEWYKALGFDHLYNSWWFVILLGLLGLSIIVASIDRFIPLHRALKNQKVTRHERFMKKQRLFGVTKTDTPASLIEKAAEALKEKHYRIREEDGNILAEKGRFSRWGPYVNHIGLIIVLIGGMLRFFPGMYTNEVLWLHEGETASVPGTHDKFYLTNHKFIFQTYNPNDKKYQQALQTAGGSIAKNYQSDVTLYKAEGHPVLGEEPKLKKIKDASVRVNHPLEFNHYQLFQSDFRLGELYKMNFELIDKRNDKSHGEISVNLFNPKSSYNLGNGYRIRLLDYFPDFYFDKNNEPASKSDNPNNPAFIFKMFSPDHPNGETNFIAIKKNLEPLGKNDYKMILSGLKTRNVSGFVVKRDFTIWIVFLGAIIFLIGVAQGMYWNHRRIWLRRKGNDIWMSAVTNKNWFGFKKDIHYLTEKSGLSVPVDRLEQKSFEQERGRSHEHS</sequence>
<evidence type="ECO:0000256" key="3">
    <source>
        <dbReference type="ARBA" id="ARBA00022748"/>
    </source>
</evidence>
<gene>
    <name evidence="8" type="ORF">ACFQRG_00660</name>
</gene>
<dbReference type="Pfam" id="PF05140">
    <property type="entry name" value="ResB"/>
    <property type="match status" value="2"/>
</dbReference>
<keyword evidence="2 6" id="KW-0812">Transmembrane</keyword>
<keyword evidence="5 6" id="KW-0472">Membrane</keyword>
<evidence type="ECO:0000259" key="7">
    <source>
        <dbReference type="Pfam" id="PF05140"/>
    </source>
</evidence>